<proteinExistence type="predicted"/>
<keyword evidence="3" id="KW-0732">Signal</keyword>
<dbReference type="KEGG" id="caa:Caka_2752"/>
<dbReference type="Pfam" id="PF01103">
    <property type="entry name" value="Omp85"/>
    <property type="match status" value="1"/>
</dbReference>
<dbReference type="eggNOG" id="COG0729">
    <property type="taxonomic scope" value="Bacteria"/>
</dbReference>
<evidence type="ECO:0000259" key="4">
    <source>
        <dbReference type="Pfam" id="PF01103"/>
    </source>
</evidence>
<dbReference type="Gene3D" id="2.40.160.50">
    <property type="entry name" value="membrane protein fhac: a member of the omp85/tpsb transporter family"/>
    <property type="match status" value="1"/>
</dbReference>
<name>D5EQF3_CORAD</name>
<dbReference type="GO" id="GO:0019867">
    <property type="term" value="C:outer membrane"/>
    <property type="evidence" value="ECO:0007669"/>
    <property type="project" value="InterPro"/>
</dbReference>
<dbReference type="OrthoDB" id="9771071at2"/>
<feature type="chain" id="PRO_5003071706" evidence="3">
    <location>
        <begin position="23"/>
        <end position="354"/>
    </location>
</feature>
<evidence type="ECO:0000256" key="3">
    <source>
        <dbReference type="SAM" id="SignalP"/>
    </source>
</evidence>
<accession>D5EQF3</accession>
<dbReference type="Proteomes" id="UP000000925">
    <property type="component" value="Chromosome"/>
</dbReference>
<dbReference type="HOGENOM" id="CLU_720864_0_0_0"/>
<dbReference type="RefSeq" id="WP_013044489.1">
    <property type="nucleotide sequence ID" value="NC_014008.1"/>
</dbReference>
<feature type="signal peptide" evidence="3">
    <location>
        <begin position="1"/>
        <end position="22"/>
    </location>
</feature>
<gene>
    <name evidence="5" type="ordered locus">Caka_2752</name>
</gene>
<evidence type="ECO:0000256" key="1">
    <source>
        <dbReference type="ARBA" id="ARBA00004370"/>
    </source>
</evidence>
<comment type="subcellular location">
    <subcellularLocation>
        <location evidence="1">Membrane</location>
    </subcellularLocation>
</comment>
<keyword evidence="6" id="KW-1185">Reference proteome</keyword>
<feature type="domain" description="Bacterial surface antigen (D15)" evidence="4">
    <location>
        <begin position="72"/>
        <end position="245"/>
    </location>
</feature>
<evidence type="ECO:0000313" key="5">
    <source>
        <dbReference type="EMBL" id="ADE55767.1"/>
    </source>
</evidence>
<keyword evidence="2" id="KW-0472">Membrane</keyword>
<dbReference type="InterPro" id="IPR000184">
    <property type="entry name" value="Bac_surfAg_D15"/>
</dbReference>
<dbReference type="EMBL" id="CP001998">
    <property type="protein sequence ID" value="ADE55767.1"/>
    <property type="molecule type" value="Genomic_DNA"/>
</dbReference>
<sequence>MKLHQLAAPLCLAALIAGPLTAEESASTTRESPWMLVPQVSNGPKLGFSIGALAGYLHKFDEESPDSLFALTGSYSDTHSFVTGAFGRAHFDEDRQRIFGMAMFARANNEYNDFQNTGQTVSVENDLRMLFFQYQHQLRESKWYFGPTYVNTNYNPSGLNDFSQGILDGLDFSQEINAGLGIILSYDSLDNKQNPHSGQMLDVYVTGYSEAFGGDNNFFSYNGLYSYFIPLQEKWVIALNTSILATPDAPKASQATLRRFRAYTSGAVSAEYAYVAQVEARYSLTERWVAAAFGGTAAVVNGFDDMSDSENWYPMGGLGVRYILKKDAGVVIRMDYAVGKDDNQAFYLKMGQPF</sequence>
<evidence type="ECO:0000256" key="2">
    <source>
        <dbReference type="ARBA" id="ARBA00023136"/>
    </source>
</evidence>
<dbReference type="STRING" id="583355.Caka_2752"/>
<evidence type="ECO:0000313" key="6">
    <source>
        <dbReference type="Proteomes" id="UP000000925"/>
    </source>
</evidence>
<dbReference type="AlphaFoldDB" id="D5EQF3"/>
<organism evidence="5 6">
    <name type="scientific">Coraliomargarita akajimensis (strain DSM 45221 / IAM 15411 / JCM 23193 / KCTC 12865 / 04OKA010-24)</name>
    <dbReference type="NCBI Taxonomy" id="583355"/>
    <lineage>
        <taxon>Bacteria</taxon>
        <taxon>Pseudomonadati</taxon>
        <taxon>Verrucomicrobiota</taxon>
        <taxon>Opitutia</taxon>
        <taxon>Puniceicoccales</taxon>
        <taxon>Coraliomargaritaceae</taxon>
        <taxon>Coraliomargarita</taxon>
    </lineage>
</organism>
<protein>
    <submittedName>
        <fullName evidence="5">Surface antigen (D15)</fullName>
    </submittedName>
</protein>
<reference evidence="5 6" key="1">
    <citation type="journal article" date="2010" name="Stand. Genomic Sci.">
        <title>Complete genome sequence of Coraliomargarita akajimensis type strain (04OKA010-24).</title>
        <authorList>
            <person name="Mavromatis K."/>
            <person name="Abt B."/>
            <person name="Brambilla E."/>
            <person name="Lapidus A."/>
            <person name="Copeland A."/>
            <person name="Deshpande S."/>
            <person name="Nolan M."/>
            <person name="Lucas S."/>
            <person name="Tice H."/>
            <person name="Cheng J.F."/>
            <person name="Han C."/>
            <person name="Detter J.C."/>
            <person name="Woyke T."/>
            <person name="Goodwin L."/>
            <person name="Pitluck S."/>
            <person name="Held B."/>
            <person name="Brettin T."/>
            <person name="Tapia R."/>
            <person name="Ivanova N."/>
            <person name="Mikhailova N."/>
            <person name="Pati A."/>
            <person name="Liolios K."/>
            <person name="Chen A."/>
            <person name="Palaniappan K."/>
            <person name="Land M."/>
            <person name="Hauser L."/>
            <person name="Chang Y.J."/>
            <person name="Jeffries C.D."/>
            <person name="Rohde M."/>
            <person name="Goker M."/>
            <person name="Bristow J."/>
            <person name="Eisen J.A."/>
            <person name="Markowitz V."/>
            <person name="Hugenholtz P."/>
            <person name="Klenk H.P."/>
            <person name="Kyrpides N.C."/>
        </authorList>
    </citation>
    <scope>NUCLEOTIDE SEQUENCE [LARGE SCALE GENOMIC DNA]</scope>
    <source>
        <strain evidence="6">DSM 45221 / IAM 15411 / JCM 23193 / KCTC 12865</strain>
    </source>
</reference>